<evidence type="ECO:0000256" key="2">
    <source>
        <dbReference type="ARBA" id="ARBA00023125"/>
    </source>
</evidence>
<evidence type="ECO:0000313" key="5">
    <source>
        <dbReference type="EMBL" id="THD72572.1"/>
    </source>
</evidence>
<dbReference type="Gene3D" id="1.10.10.60">
    <property type="entry name" value="Homeodomain-like"/>
    <property type="match status" value="1"/>
</dbReference>
<dbReference type="GO" id="GO:0003700">
    <property type="term" value="F:DNA-binding transcription factor activity"/>
    <property type="evidence" value="ECO:0007669"/>
    <property type="project" value="InterPro"/>
</dbReference>
<dbReference type="InterPro" id="IPR009057">
    <property type="entry name" value="Homeodomain-like_sf"/>
</dbReference>
<dbReference type="SMART" id="SM00342">
    <property type="entry name" value="HTH_ARAC"/>
    <property type="match status" value="1"/>
</dbReference>
<dbReference type="AlphaFoldDB" id="A0A4V3UYS5"/>
<dbReference type="EMBL" id="SSMD01000007">
    <property type="protein sequence ID" value="THD72572.1"/>
    <property type="molecule type" value="Genomic_DNA"/>
</dbReference>
<dbReference type="InterPro" id="IPR018062">
    <property type="entry name" value="HTH_AraC-typ_CS"/>
</dbReference>
<keyword evidence="6" id="KW-1185">Reference proteome</keyword>
<name>A0A4V3UYS5_9RHOB</name>
<keyword evidence="3" id="KW-0804">Transcription</keyword>
<evidence type="ECO:0000259" key="4">
    <source>
        <dbReference type="PROSITE" id="PS01124"/>
    </source>
</evidence>
<gene>
    <name evidence="5" type="ORF">E7681_14165</name>
</gene>
<dbReference type="InterPro" id="IPR050204">
    <property type="entry name" value="AraC_XylS_family_regulators"/>
</dbReference>
<dbReference type="SUPFAM" id="SSF46689">
    <property type="entry name" value="Homeodomain-like"/>
    <property type="match status" value="1"/>
</dbReference>
<evidence type="ECO:0000256" key="1">
    <source>
        <dbReference type="ARBA" id="ARBA00023015"/>
    </source>
</evidence>
<dbReference type="Pfam" id="PF12833">
    <property type="entry name" value="HTH_18"/>
    <property type="match status" value="1"/>
</dbReference>
<dbReference type="Proteomes" id="UP000306113">
    <property type="component" value="Unassembled WGS sequence"/>
</dbReference>
<dbReference type="OrthoDB" id="8004517at2"/>
<keyword evidence="2" id="KW-0238">DNA-binding</keyword>
<reference evidence="5 6" key="1">
    <citation type="submission" date="2019-04" db="EMBL/GenBank/DDBJ databases">
        <title>Draft genome sequence of Youngimonas vesicularis.</title>
        <authorList>
            <person name="Hameed A."/>
        </authorList>
    </citation>
    <scope>NUCLEOTIDE SEQUENCE [LARGE SCALE GENOMIC DNA]</scope>
    <source>
        <strain evidence="5 6">CC-AMW-E</strain>
    </source>
</reference>
<accession>A0A4V3UYS5</accession>
<comment type="caution">
    <text evidence="5">The sequence shown here is derived from an EMBL/GenBank/DDBJ whole genome shotgun (WGS) entry which is preliminary data.</text>
</comment>
<dbReference type="PANTHER" id="PTHR46796:SF6">
    <property type="entry name" value="ARAC SUBFAMILY"/>
    <property type="match status" value="1"/>
</dbReference>
<evidence type="ECO:0000256" key="3">
    <source>
        <dbReference type="ARBA" id="ARBA00023163"/>
    </source>
</evidence>
<dbReference type="PRINTS" id="PR00032">
    <property type="entry name" value="HTHARAC"/>
</dbReference>
<dbReference type="Pfam" id="PF14525">
    <property type="entry name" value="AraC_binding_2"/>
    <property type="match status" value="1"/>
</dbReference>
<dbReference type="PROSITE" id="PS01124">
    <property type="entry name" value="HTH_ARAC_FAMILY_2"/>
    <property type="match status" value="1"/>
</dbReference>
<sequence>MTLTQFSTESAAAPQRAAMWSSVIAETYFPLQLNFRSPETFKGQLSRRQMGQISVSRLSTEPLQFERRPHHIKSATEEEYLVTIPLKSPVVFRQLGQEVRCDPGGFILERGDEPYRFSYESAADLYVMKVGRQALADRIPNPDRFCAKVLNGYSGMGALFSSMVQGVHKQDMANDPRSTSVLTRHLLELLSLSLEEVGVEDPGAGSSVRAAHLRRVEQIIRDNLRNPNLSPDMIADKCGISKRYLHELFKDVNGTVSQRIRDRRLLAAKDMMEAQPQKSIAEIAYTFGFSEQAQFSRLFKAAFGETPSGYRATLRQA</sequence>
<dbReference type="InterPro" id="IPR035418">
    <property type="entry name" value="AraC-bd_2"/>
</dbReference>
<dbReference type="PROSITE" id="PS00041">
    <property type="entry name" value="HTH_ARAC_FAMILY_1"/>
    <property type="match status" value="1"/>
</dbReference>
<keyword evidence="1" id="KW-0805">Transcription regulation</keyword>
<feature type="domain" description="HTH araC/xylS-type" evidence="4">
    <location>
        <begin position="214"/>
        <end position="313"/>
    </location>
</feature>
<dbReference type="RefSeq" id="WP_136339970.1">
    <property type="nucleotide sequence ID" value="NZ_SSMD01000007.1"/>
</dbReference>
<protein>
    <submittedName>
        <fullName evidence="5">Helix-turn-helix domain-containing protein</fullName>
    </submittedName>
</protein>
<dbReference type="GO" id="GO:0043565">
    <property type="term" value="F:sequence-specific DNA binding"/>
    <property type="evidence" value="ECO:0007669"/>
    <property type="project" value="InterPro"/>
</dbReference>
<dbReference type="PANTHER" id="PTHR46796">
    <property type="entry name" value="HTH-TYPE TRANSCRIPTIONAL ACTIVATOR RHAS-RELATED"/>
    <property type="match status" value="1"/>
</dbReference>
<proteinExistence type="predicted"/>
<dbReference type="InterPro" id="IPR018060">
    <property type="entry name" value="HTH_AraC"/>
</dbReference>
<organism evidence="5 6">
    <name type="scientific">Thalassobius vesicularis</name>
    <dbReference type="NCBI Taxonomy" id="1294297"/>
    <lineage>
        <taxon>Bacteria</taxon>
        <taxon>Pseudomonadati</taxon>
        <taxon>Pseudomonadota</taxon>
        <taxon>Alphaproteobacteria</taxon>
        <taxon>Rhodobacterales</taxon>
        <taxon>Roseobacteraceae</taxon>
        <taxon>Thalassovita</taxon>
    </lineage>
</organism>
<evidence type="ECO:0000313" key="6">
    <source>
        <dbReference type="Proteomes" id="UP000306113"/>
    </source>
</evidence>
<dbReference type="InterPro" id="IPR020449">
    <property type="entry name" value="Tscrpt_reg_AraC-type_HTH"/>
</dbReference>